<name>A0A8S1J9L8_9CHLO</name>
<dbReference type="InterPro" id="IPR001623">
    <property type="entry name" value="DnaJ_domain"/>
</dbReference>
<organism evidence="4 5">
    <name type="scientific">Ostreobium quekettii</name>
    <dbReference type="NCBI Taxonomy" id="121088"/>
    <lineage>
        <taxon>Eukaryota</taxon>
        <taxon>Viridiplantae</taxon>
        <taxon>Chlorophyta</taxon>
        <taxon>core chlorophytes</taxon>
        <taxon>Ulvophyceae</taxon>
        <taxon>TCBD clade</taxon>
        <taxon>Bryopsidales</taxon>
        <taxon>Ostreobineae</taxon>
        <taxon>Ostreobiaceae</taxon>
        <taxon>Ostreobium</taxon>
    </lineage>
</organism>
<feature type="transmembrane region" description="Helical" evidence="1">
    <location>
        <begin position="594"/>
        <end position="611"/>
    </location>
</feature>
<evidence type="ECO:0000256" key="1">
    <source>
        <dbReference type="SAM" id="Phobius"/>
    </source>
</evidence>
<dbReference type="EMBL" id="CAJHUC010001928">
    <property type="protein sequence ID" value="CAD7702727.1"/>
    <property type="molecule type" value="Genomic_DNA"/>
</dbReference>
<feature type="transmembrane region" description="Helical" evidence="1">
    <location>
        <begin position="623"/>
        <end position="644"/>
    </location>
</feature>
<gene>
    <name evidence="4" type="ORF">OSTQU699_LOCUS8084</name>
</gene>
<reference evidence="4" key="1">
    <citation type="submission" date="2020-12" db="EMBL/GenBank/DDBJ databases">
        <authorList>
            <person name="Iha C."/>
        </authorList>
    </citation>
    <scope>NUCLEOTIDE SEQUENCE</scope>
</reference>
<evidence type="ECO:0000259" key="3">
    <source>
        <dbReference type="PROSITE" id="PS50076"/>
    </source>
</evidence>
<dbReference type="Gene3D" id="1.10.287.110">
    <property type="entry name" value="DnaJ domain"/>
    <property type="match status" value="1"/>
</dbReference>
<accession>A0A8S1J9L8</accession>
<evidence type="ECO:0000256" key="2">
    <source>
        <dbReference type="SAM" id="SignalP"/>
    </source>
</evidence>
<feature type="domain" description="J" evidence="3">
    <location>
        <begin position="27"/>
        <end position="91"/>
    </location>
</feature>
<evidence type="ECO:0000313" key="4">
    <source>
        <dbReference type="EMBL" id="CAD7702727.1"/>
    </source>
</evidence>
<evidence type="ECO:0000313" key="5">
    <source>
        <dbReference type="Proteomes" id="UP000708148"/>
    </source>
</evidence>
<dbReference type="InterPro" id="IPR052448">
    <property type="entry name" value="DnaJ_C16_autophagy_reg"/>
</dbReference>
<dbReference type="Proteomes" id="UP000708148">
    <property type="component" value="Unassembled WGS sequence"/>
</dbReference>
<dbReference type="InterPro" id="IPR036869">
    <property type="entry name" value="J_dom_sf"/>
</dbReference>
<dbReference type="PROSITE" id="PS50076">
    <property type="entry name" value="DNAJ_2"/>
    <property type="match status" value="1"/>
</dbReference>
<dbReference type="AlphaFoldDB" id="A0A8S1J9L8"/>
<dbReference type="PROSITE" id="PS00636">
    <property type="entry name" value="DNAJ_1"/>
    <property type="match status" value="1"/>
</dbReference>
<dbReference type="Pfam" id="PF00226">
    <property type="entry name" value="DnaJ"/>
    <property type="match status" value="1"/>
</dbReference>
<dbReference type="SUPFAM" id="SSF46565">
    <property type="entry name" value="Chaperone J-domain"/>
    <property type="match status" value="1"/>
</dbReference>
<sequence>MPRPASGPLLLIALSLALPCALAAVRDPYAALSLPRTASADDIKRAYRALARKYHPDKNPSPDSQAKFMRVQEAYEILGDAEKKRRYDATGSVSGADFGSQRWGGPGQGFESGWARRRERIPSSTARLTALEFAQRVFRGGAAWLVQVYRDADWRCFAVSEAWEAAWGRMREELGEVGQMGRVEAGREPWLVAAIADYNTWLGGLVRLGISWRDLPVVVGYPPGCREYSCGVGYSGAITADGLVAFVADRLLDLPKLERVEPGGVDGFLRRAGERVAGLVFYGPGAQAPDLIALRAALARMEGRLVVGVVRLTKASREFWRERAGVWAGPAIAFFKGPGTTPRVHRFDKLGGNNAWRRLFESNLWQTVPELTSDSAAALGCTDRTGAKSPPTCAVLIGRHGEPLLAARAMFAGLIENLTRWADAPEHADLAKALKAGQIRLLWMNAASQPQFCAYHLASLGKELADSACRGSLLTGLGSYVGQGSSNDSVHLFAAHWHLNRLRRRHGVAVYPGGDVSRLHTPEQIVDLLFWLSRCATEPDSMLEKRDAEPPALNPRADPRPSDLRGWILWLRSIIVRILMVVTPWKEDQMVEVLWQAGTAVLFLLLIHSVMAPSNGEHRVGGYLRTALIWMAPILLPILFFFVAPDVGQW</sequence>
<feature type="chain" id="PRO_5035734811" description="J domain-containing protein" evidence="2">
    <location>
        <begin position="24"/>
        <end position="650"/>
    </location>
</feature>
<dbReference type="PANTHER" id="PTHR44303">
    <property type="entry name" value="DNAJ HOMOLOG SUBFAMILY C MEMBER 16"/>
    <property type="match status" value="1"/>
</dbReference>
<protein>
    <recommendedName>
        <fullName evidence="3">J domain-containing protein</fullName>
    </recommendedName>
</protein>
<feature type="signal peptide" evidence="2">
    <location>
        <begin position="1"/>
        <end position="23"/>
    </location>
</feature>
<proteinExistence type="predicted"/>
<dbReference type="InterPro" id="IPR018253">
    <property type="entry name" value="DnaJ_domain_CS"/>
</dbReference>
<keyword evidence="1" id="KW-0812">Transmembrane</keyword>
<dbReference type="OrthoDB" id="541671at2759"/>
<dbReference type="CDD" id="cd06257">
    <property type="entry name" value="DnaJ"/>
    <property type="match status" value="1"/>
</dbReference>
<keyword evidence="1" id="KW-1133">Transmembrane helix</keyword>
<dbReference type="SMART" id="SM00271">
    <property type="entry name" value="DnaJ"/>
    <property type="match status" value="1"/>
</dbReference>
<keyword evidence="5" id="KW-1185">Reference proteome</keyword>
<dbReference type="PRINTS" id="PR00625">
    <property type="entry name" value="JDOMAIN"/>
</dbReference>
<keyword evidence="1" id="KW-0472">Membrane</keyword>
<keyword evidence="2" id="KW-0732">Signal</keyword>
<dbReference type="PANTHER" id="PTHR44303:SF2">
    <property type="entry name" value="DNAJ HOMOLOG SUBFAMILY C MEMBER 16"/>
    <property type="match status" value="1"/>
</dbReference>
<comment type="caution">
    <text evidence="4">The sequence shown here is derived from an EMBL/GenBank/DDBJ whole genome shotgun (WGS) entry which is preliminary data.</text>
</comment>